<dbReference type="AlphaFoldDB" id="A0AAE0Z819"/>
<evidence type="ECO:0000313" key="1">
    <source>
        <dbReference type="EMBL" id="KAK3764569.1"/>
    </source>
</evidence>
<dbReference type="Proteomes" id="UP001283361">
    <property type="component" value="Unassembled WGS sequence"/>
</dbReference>
<evidence type="ECO:0000313" key="2">
    <source>
        <dbReference type="Proteomes" id="UP001283361"/>
    </source>
</evidence>
<sequence length="99" mass="11130">MLRRKWGKLSQKRRFYDMCKISLECDPMERGKAQSGELLMDSMTLMVNLSLFRALACARGQGVKGSTSCVSKTRLEPLKENAYISKGRSVSHKATTVLN</sequence>
<gene>
    <name evidence="1" type="ORF">RRG08_066433</name>
</gene>
<keyword evidence="2" id="KW-1185">Reference proteome</keyword>
<comment type="caution">
    <text evidence="1">The sequence shown here is derived from an EMBL/GenBank/DDBJ whole genome shotgun (WGS) entry which is preliminary data.</text>
</comment>
<accession>A0AAE0Z819</accession>
<proteinExistence type="predicted"/>
<organism evidence="1 2">
    <name type="scientific">Elysia crispata</name>
    <name type="common">lettuce slug</name>
    <dbReference type="NCBI Taxonomy" id="231223"/>
    <lineage>
        <taxon>Eukaryota</taxon>
        <taxon>Metazoa</taxon>
        <taxon>Spiralia</taxon>
        <taxon>Lophotrochozoa</taxon>
        <taxon>Mollusca</taxon>
        <taxon>Gastropoda</taxon>
        <taxon>Heterobranchia</taxon>
        <taxon>Euthyneura</taxon>
        <taxon>Panpulmonata</taxon>
        <taxon>Sacoglossa</taxon>
        <taxon>Placobranchoidea</taxon>
        <taxon>Plakobranchidae</taxon>
        <taxon>Elysia</taxon>
    </lineage>
</organism>
<name>A0AAE0Z819_9GAST</name>
<dbReference type="EMBL" id="JAWDGP010004429">
    <property type="protein sequence ID" value="KAK3764569.1"/>
    <property type="molecule type" value="Genomic_DNA"/>
</dbReference>
<protein>
    <submittedName>
        <fullName evidence="1">Uncharacterized protein</fullName>
    </submittedName>
</protein>
<reference evidence="1" key="1">
    <citation type="journal article" date="2023" name="G3 (Bethesda)">
        <title>A reference genome for the long-term kleptoplast-retaining sea slug Elysia crispata morphotype clarki.</title>
        <authorList>
            <person name="Eastman K.E."/>
            <person name="Pendleton A.L."/>
            <person name="Shaikh M.A."/>
            <person name="Suttiyut T."/>
            <person name="Ogas R."/>
            <person name="Tomko P."/>
            <person name="Gavelis G."/>
            <person name="Widhalm J.R."/>
            <person name="Wisecaver J.H."/>
        </authorList>
    </citation>
    <scope>NUCLEOTIDE SEQUENCE</scope>
    <source>
        <strain evidence="1">ECLA1</strain>
    </source>
</reference>